<dbReference type="EMBL" id="LR797068">
    <property type="protein sequence ID" value="CAB4184890.1"/>
    <property type="molecule type" value="Genomic_DNA"/>
</dbReference>
<dbReference type="EMBL" id="LR797336">
    <property type="protein sequence ID" value="CAB4204326.1"/>
    <property type="molecule type" value="Genomic_DNA"/>
</dbReference>
<reference evidence="5" key="1">
    <citation type="submission" date="2020-05" db="EMBL/GenBank/DDBJ databases">
        <authorList>
            <person name="Chiriac C."/>
            <person name="Salcher M."/>
            <person name="Ghai R."/>
            <person name="Kavagutti S V."/>
        </authorList>
    </citation>
    <scope>NUCLEOTIDE SEQUENCE</scope>
</reference>
<organism evidence="5">
    <name type="scientific">uncultured Caudovirales phage</name>
    <dbReference type="NCBI Taxonomy" id="2100421"/>
    <lineage>
        <taxon>Viruses</taxon>
        <taxon>Duplodnaviria</taxon>
        <taxon>Heunggongvirae</taxon>
        <taxon>Uroviricota</taxon>
        <taxon>Caudoviricetes</taxon>
        <taxon>Peduoviridae</taxon>
        <taxon>Maltschvirus</taxon>
        <taxon>Maltschvirus maltsch</taxon>
    </lineage>
</organism>
<evidence type="ECO:0000313" key="3">
    <source>
        <dbReference type="EMBL" id="CAB4173285.1"/>
    </source>
</evidence>
<feature type="region of interest" description="Disordered" evidence="1">
    <location>
        <begin position="215"/>
        <end position="234"/>
    </location>
</feature>
<proteinExistence type="predicted"/>
<accession>A0A6J5S781</accession>
<evidence type="ECO:0000313" key="6">
    <source>
        <dbReference type="EMBL" id="CAB5238466.1"/>
    </source>
</evidence>
<gene>
    <name evidence="4" type="ORF">UFOVP1115_48</name>
    <name evidence="5" type="ORF">UFOVP1390_54</name>
    <name evidence="6" type="ORF">UFOVP1567_47</name>
    <name evidence="2" type="ORF">UFOVP626_48</name>
    <name evidence="3" type="ORF">UFOVP951_43</name>
</gene>
<feature type="compositionally biased region" description="Basic and acidic residues" evidence="1">
    <location>
        <begin position="220"/>
        <end position="231"/>
    </location>
</feature>
<dbReference type="EMBL" id="LR796605">
    <property type="protein sequence ID" value="CAB4153982.1"/>
    <property type="molecule type" value="Genomic_DNA"/>
</dbReference>
<evidence type="ECO:0000256" key="1">
    <source>
        <dbReference type="SAM" id="MobiDB-lite"/>
    </source>
</evidence>
<dbReference type="Pfam" id="PF07120">
    <property type="entry name" value="DUF1376"/>
    <property type="match status" value="1"/>
</dbReference>
<dbReference type="EMBL" id="LR798459">
    <property type="protein sequence ID" value="CAB5238466.1"/>
    <property type="molecule type" value="Genomic_DNA"/>
</dbReference>
<evidence type="ECO:0000313" key="4">
    <source>
        <dbReference type="EMBL" id="CAB4184890.1"/>
    </source>
</evidence>
<sequence length="256" mass="29598">MHYYQFNIGDYRAATAHLSNEEDLAYRRLLDMYYDSENKIPLDTQWVSRRLRLEPHVVRDVLQDMFVKQDDGWLHAKCEEVIQLYQAMAEKNRANGRLGGRKKNPVASQPEPSAKATINYELLTNNQVLKKQRGSRLPQDFVLSKEWSDFCTQQRPDLNLQNTFDSFKDFWVAKAGSGGVKLDWLATWRNWVRNQSAPKASFAQADIARTTVPRNSSYEDTQRRLREEADRQCSGPSLEVLAKMAALRSGAKENHE</sequence>
<dbReference type="EMBL" id="LR796900">
    <property type="protein sequence ID" value="CAB4173285.1"/>
    <property type="molecule type" value="Genomic_DNA"/>
</dbReference>
<dbReference type="InterPro" id="IPR010781">
    <property type="entry name" value="DUF1376"/>
</dbReference>
<evidence type="ECO:0000313" key="2">
    <source>
        <dbReference type="EMBL" id="CAB4153982.1"/>
    </source>
</evidence>
<protein>
    <submittedName>
        <fullName evidence="5">Uncharacterized protein</fullName>
    </submittedName>
</protein>
<evidence type="ECO:0000313" key="5">
    <source>
        <dbReference type="EMBL" id="CAB4204326.1"/>
    </source>
</evidence>
<name>A0A6J5S781_9CAUD</name>